<dbReference type="CDD" id="cd00586">
    <property type="entry name" value="4HBT"/>
    <property type="match status" value="1"/>
</dbReference>
<sequence length="133" mass="15199">MDEIERVEVSGLVVAYRDIGPTGEMQAAAYVIYAEEAVRHFWRYRPPLEGEPLYSPTKIEVRLHQPLRFEDQIRMTVQVDKIGGKSVGFEVAMEKDGQTAAEIDVTWTARDADSGEPVALPEDIRDWLYRYVP</sequence>
<dbReference type="Gene3D" id="3.10.129.10">
    <property type="entry name" value="Hotdog Thioesterase"/>
    <property type="match status" value="1"/>
</dbReference>
<evidence type="ECO:0000313" key="2">
    <source>
        <dbReference type="Proteomes" id="UP001238496"/>
    </source>
</evidence>
<proteinExistence type="predicted"/>
<protein>
    <submittedName>
        <fullName evidence="1">Acyl-CoA thioester hydrolase</fullName>
        <ecNumber evidence="1">3.1.2.-</ecNumber>
    </submittedName>
</protein>
<organism evidence="1 2">
    <name type="scientific">Peteryoungia aggregata LMG 23059</name>
    <dbReference type="NCBI Taxonomy" id="1368425"/>
    <lineage>
        <taxon>Bacteria</taxon>
        <taxon>Pseudomonadati</taxon>
        <taxon>Pseudomonadota</taxon>
        <taxon>Alphaproteobacteria</taxon>
        <taxon>Hyphomicrobiales</taxon>
        <taxon>Rhizobiaceae</taxon>
        <taxon>Peteryoungia</taxon>
    </lineage>
</organism>
<dbReference type="Proteomes" id="UP001238496">
    <property type="component" value="Unassembled WGS sequence"/>
</dbReference>
<keyword evidence="2" id="KW-1185">Reference proteome</keyword>
<dbReference type="SUPFAM" id="SSF54637">
    <property type="entry name" value="Thioesterase/thiol ester dehydrase-isomerase"/>
    <property type="match status" value="1"/>
</dbReference>
<dbReference type="InterPro" id="IPR029069">
    <property type="entry name" value="HotDog_dom_sf"/>
</dbReference>
<name>A0ABU0GCB4_9HYPH</name>
<keyword evidence="1" id="KW-0378">Hydrolase</keyword>
<gene>
    <name evidence="1" type="ORF">J2045_004031</name>
</gene>
<dbReference type="EMBL" id="JAUSUW010000014">
    <property type="protein sequence ID" value="MDQ0422981.1"/>
    <property type="molecule type" value="Genomic_DNA"/>
</dbReference>
<comment type="caution">
    <text evidence="1">The sequence shown here is derived from an EMBL/GenBank/DDBJ whole genome shotgun (WGS) entry which is preliminary data.</text>
</comment>
<accession>A0ABU0GCB4</accession>
<reference evidence="1 2" key="1">
    <citation type="submission" date="2023-07" db="EMBL/GenBank/DDBJ databases">
        <title>Genomic Encyclopedia of Type Strains, Phase IV (KMG-IV): sequencing the most valuable type-strain genomes for metagenomic binning, comparative biology and taxonomic classification.</title>
        <authorList>
            <person name="Goeker M."/>
        </authorList>
    </citation>
    <scope>NUCLEOTIDE SEQUENCE [LARGE SCALE GENOMIC DNA]</scope>
    <source>
        <strain evidence="1 2">DSM 1111</strain>
    </source>
</reference>
<dbReference type="GO" id="GO:0016787">
    <property type="term" value="F:hydrolase activity"/>
    <property type="evidence" value="ECO:0007669"/>
    <property type="project" value="UniProtKB-KW"/>
</dbReference>
<evidence type="ECO:0000313" key="1">
    <source>
        <dbReference type="EMBL" id="MDQ0422981.1"/>
    </source>
</evidence>
<dbReference type="Pfam" id="PF13279">
    <property type="entry name" value="4HBT_2"/>
    <property type="match status" value="1"/>
</dbReference>
<dbReference type="RefSeq" id="WP_307376239.1">
    <property type="nucleotide sequence ID" value="NZ_JAUSUW010000014.1"/>
</dbReference>
<dbReference type="EC" id="3.1.2.-" evidence="1"/>